<sequence>MEVRVKILFNTLCHTDIYFWEATCECLCFPEQDAIKSATADIPYRPQKEACHFDLGISTCSNVEFSGLDIGWGQGMNPLLPRILGHEAGGYEAGGRALGDASSAITYFEESVNFLKKVPTDDLEVIANVTCMMYHENYVSISRLMFGNIDEIIHTLYVSLNKVRDLKYYDEDLQGARSYYFQSLNVRRDAIKNHPSSPSQVSSNSLDSYNMTLVYLDFSSLRKNYTK</sequence>
<accession>A0AAV6HTY5</accession>
<comment type="caution">
    <text evidence="1">The sequence shown here is derived from an EMBL/GenBank/DDBJ whole genome shotgun (WGS) entry which is preliminary data.</text>
</comment>
<gene>
    <name evidence="1" type="ORF">RHGRI_038014</name>
</gene>
<name>A0AAV6HTY5_9ERIC</name>
<evidence type="ECO:0000313" key="2">
    <source>
        <dbReference type="Proteomes" id="UP000823749"/>
    </source>
</evidence>
<evidence type="ECO:0000313" key="1">
    <source>
        <dbReference type="EMBL" id="KAG5517459.1"/>
    </source>
</evidence>
<dbReference type="EMBL" id="JACTNZ010000013">
    <property type="protein sequence ID" value="KAG5517459.1"/>
    <property type="molecule type" value="Genomic_DNA"/>
</dbReference>
<organism evidence="1 2">
    <name type="scientific">Rhododendron griersonianum</name>
    <dbReference type="NCBI Taxonomy" id="479676"/>
    <lineage>
        <taxon>Eukaryota</taxon>
        <taxon>Viridiplantae</taxon>
        <taxon>Streptophyta</taxon>
        <taxon>Embryophyta</taxon>
        <taxon>Tracheophyta</taxon>
        <taxon>Spermatophyta</taxon>
        <taxon>Magnoliopsida</taxon>
        <taxon>eudicotyledons</taxon>
        <taxon>Gunneridae</taxon>
        <taxon>Pentapetalae</taxon>
        <taxon>asterids</taxon>
        <taxon>Ericales</taxon>
        <taxon>Ericaceae</taxon>
        <taxon>Ericoideae</taxon>
        <taxon>Rhodoreae</taxon>
        <taxon>Rhododendron</taxon>
    </lineage>
</organism>
<keyword evidence="2" id="KW-1185">Reference proteome</keyword>
<dbReference type="Proteomes" id="UP000823749">
    <property type="component" value="Chromosome 13"/>
</dbReference>
<reference evidence="1 2" key="1">
    <citation type="submission" date="2020-08" db="EMBL/GenBank/DDBJ databases">
        <title>Plant Genome Project.</title>
        <authorList>
            <person name="Zhang R.-G."/>
        </authorList>
    </citation>
    <scope>NUCLEOTIDE SEQUENCE [LARGE SCALE GENOMIC DNA]</scope>
    <source>
        <strain evidence="1">WSP0</strain>
        <tissue evidence="1">Leaf</tissue>
    </source>
</reference>
<protein>
    <submittedName>
        <fullName evidence="1">Uncharacterized protein</fullName>
    </submittedName>
</protein>
<proteinExistence type="predicted"/>
<dbReference type="AlphaFoldDB" id="A0AAV6HTY5"/>